<keyword evidence="3" id="KW-1185">Reference proteome</keyword>
<gene>
    <name evidence="2" type="ORF">DB891_04595</name>
</gene>
<comment type="caution">
    <text evidence="2">The sequence shown here is derived from an EMBL/GenBank/DDBJ whole genome shotgun (WGS) entry which is preliminary data.</text>
</comment>
<keyword evidence="1" id="KW-0472">Membrane</keyword>
<dbReference type="AlphaFoldDB" id="A0A2U1JZ67"/>
<feature type="transmembrane region" description="Helical" evidence="1">
    <location>
        <begin position="138"/>
        <end position="163"/>
    </location>
</feature>
<dbReference type="RefSeq" id="WP_116761056.1">
    <property type="nucleotide sequence ID" value="NZ_QCZH01000003.1"/>
</dbReference>
<evidence type="ECO:0000313" key="2">
    <source>
        <dbReference type="EMBL" id="PWA10511.1"/>
    </source>
</evidence>
<protein>
    <submittedName>
        <fullName evidence="2">Uncharacterized protein</fullName>
    </submittedName>
</protein>
<sequence length="169" mass="19989">MISADNHNEIRKGKIKKGLYSSIDYVIFMISFWASYLLSFSYNDDTSLFNDKLIDVCSIFFGVFIGCMYLFEKFKNDETHTEFIKFSKKLLYLNLIIITFSFVIILVNPILPDIRKLTYILFSYVYLNLDFKPKVLMFSSYVALFTVTIYNIFRFIKIILIILKSKETQ</sequence>
<name>A0A2U1JZ67_9FLAO</name>
<accession>A0A2U1JZ67</accession>
<organism evidence="2 3">
    <name type="scientific">Flavobacterium laiguense</name>
    <dbReference type="NCBI Taxonomy" id="2169409"/>
    <lineage>
        <taxon>Bacteria</taxon>
        <taxon>Pseudomonadati</taxon>
        <taxon>Bacteroidota</taxon>
        <taxon>Flavobacteriia</taxon>
        <taxon>Flavobacteriales</taxon>
        <taxon>Flavobacteriaceae</taxon>
        <taxon>Flavobacterium</taxon>
    </lineage>
</organism>
<proteinExistence type="predicted"/>
<reference evidence="2 3" key="1">
    <citation type="submission" date="2018-04" db="EMBL/GenBank/DDBJ databases">
        <title>Flavobacterium sp. nov., isolated from glacier ice.</title>
        <authorList>
            <person name="Liu Q."/>
            <person name="Xin Y.-H."/>
        </authorList>
    </citation>
    <scope>NUCLEOTIDE SEQUENCE [LARGE SCALE GENOMIC DNA]</scope>
    <source>
        <strain evidence="2 3">LB2P30</strain>
    </source>
</reference>
<dbReference type="EMBL" id="QCZH01000003">
    <property type="protein sequence ID" value="PWA10511.1"/>
    <property type="molecule type" value="Genomic_DNA"/>
</dbReference>
<feature type="transmembrane region" description="Helical" evidence="1">
    <location>
        <begin position="91"/>
        <end position="111"/>
    </location>
</feature>
<feature type="transmembrane region" description="Helical" evidence="1">
    <location>
        <begin position="21"/>
        <end position="41"/>
    </location>
</feature>
<dbReference type="Proteomes" id="UP000245618">
    <property type="component" value="Unassembled WGS sequence"/>
</dbReference>
<evidence type="ECO:0000256" key="1">
    <source>
        <dbReference type="SAM" id="Phobius"/>
    </source>
</evidence>
<keyword evidence="1" id="KW-1133">Transmembrane helix</keyword>
<evidence type="ECO:0000313" key="3">
    <source>
        <dbReference type="Proteomes" id="UP000245618"/>
    </source>
</evidence>
<feature type="transmembrane region" description="Helical" evidence="1">
    <location>
        <begin position="53"/>
        <end position="71"/>
    </location>
</feature>
<dbReference type="OrthoDB" id="9823500at2"/>
<keyword evidence="1" id="KW-0812">Transmembrane</keyword>